<keyword evidence="2" id="KW-1185">Reference proteome</keyword>
<name>A0AAX3LIY8_9ENTR</name>
<dbReference type="EMBL" id="CP116349">
    <property type="protein sequence ID" value="WCE16214.1"/>
    <property type="molecule type" value="Genomic_DNA"/>
</dbReference>
<evidence type="ECO:0000313" key="1">
    <source>
        <dbReference type="EMBL" id="WCE16214.1"/>
    </source>
</evidence>
<reference evidence="1 2" key="1">
    <citation type="submission" date="2023-01" db="EMBL/GenBank/DDBJ databases">
        <title>Genome sequence resource and annotation of Enterobacter ludwigii, an economically important pathogen of seedling wilt with strawberry.</title>
        <authorList>
            <person name="Xie Y."/>
        </authorList>
    </citation>
    <scope>NUCLEOTIDE SEQUENCE [LARGE SCALE GENOMIC DNA]</scope>
    <source>
        <strain evidence="1 2">CM-TZ4</strain>
        <plasmid evidence="1 2">unnamed2</plasmid>
    </source>
</reference>
<evidence type="ECO:0000313" key="2">
    <source>
        <dbReference type="Proteomes" id="UP001210538"/>
    </source>
</evidence>
<keyword evidence="1" id="KW-0614">Plasmid</keyword>
<gene>
    <name evidence="1" type="ORF">PHA72_27200</name>
</gene>
<dbReference type="Proteomes" id="UP001210538">
    <property type="component" value="Plasmid unnamed2"/>
</dbReference>
<sequence length="168" mass="18854">METKGKVMNELFNTVTQGAMNDRSEQEARFDKILGNINDNDVLILTSDPFIANKLKGNDPDSAESKESIKFIEKENKSKAFLASGKQYKNWMNENKERIVELFALENASSYVAELAIPKDDRNAYYDIVDKALEAMRQKTDVMNAIKENCGYTGAGEQGVAARSQMKP</sequence>
<accession>A0AAX3LIY8</accession>
<geneLocation type="plasmid" evidence="1 2">
    <name>unnamed2</name>
</geneLocation>
<dbReference type="AlphaFoldDB" id="A0AAX3LIY8"/>
<organism evidence="1 2">
    <name type="scientific">Enterobacter ludwigii</name>
    <dbReference type="NCBI Taxonomy" id="299767"/>
    <lineage>
        <taxon>Bacteria</taxon>
        <taxon>Pseudomonadati</taxon>
        <taxon>Pseudomonadota</taxon>
        <taxon>Gammaproteobacteria</taxon>
        <taxon>Enterobacterales</taxon>
        <taxon>Enterobacteriaceae</taxon>
        <taxon>Enterobacter</taxon>
        <taxon>Enterobacter cloacae complex</taxon>
    </lineage>
</organism>
<dbReference type="RefSeq" id="WP_271661537.1">
    <property type="nucleotide sequence ID" value="NZ_CP116349.1"/>
</dbReference>
<proteinExistence type="predicted"/>
<protein>
    <submittedName>
        <fullName evidence="1">Uncharacterized protein</fullName>
    </submittedName>
</protein>